<dbReference type="AlphaFoldDB" id="A0A814FBD9"/>
<comment type="caution">
    <text evidence="2">The sequence shown here is derived from an EMBL/GenBank/DDBJ whole genome shotgun (WGS) entry which is preliminary data.</text>
</comment>
<dbReference type="OrthoDB" id="10034890at2759"/>
<dbReference type="EMBL" id="CAJNOR010000187">
    <property type="protein sequence ID" value="CAF0832627.1"/>
    <property type="molecule type" value="Genomic_DNA"/>
</dbReference>
<dbReference type="Gene3D" id="2.60.120.920">
    <property type="match status" value="1"/>
</dbReference>
<protein>
    <recommendedName>
        <fullName evidence="5">B30.2/SPRY domain-containing protein</fullName>
    </recommendedName>
</protein>
<organism evidence="2 4">
    <name type="scientific">Adineta ricciae</name>
    <name type="common">Rotifer</name>
    <dbReference type="NCBI Taxonomy" id="249248"/>
    <lineage>
        <taxon>Eukaryota</taxon>
        <taxon>Metazoa</taxon>
        <taxon>Spiralia</taxon>
        <taxon>Gnathifera</taxon>
        <taxon>Rotifera</taxon>
        <taxon>Eurotatoria</taxon>
        <taxon>Bdelloidea</taxon>
        <taxon>Adinetida</taxon>
        <taxon>Adinetidae</taxon>
        <taxon>Adineta</taxon>
    </lineage>
</organism>
<dbReference type="InterPro" id="IPR043136">
    <property type="entry name" value="B30.2/SPRY_sf"/>
</dbReference>
<reference evidence="2" key="1">
    <citation type="submission" date="2021-02" db="EMBL/GenBank/DDBJ databases">
        <authorList>
            <person name="Nowell W R."/>
        </authorList>
    </citation>
    <scope>NUCLEOTIDE SEQUENCE</scope>
</reference>
<proteinExistence type="predicted"/>
<evidence type="ECO:0000313" key="3">
    <source>
        <dbReference type="Proteomes" id="UP000663828"/>
    </source>
</evidence>
<evidence type="ECO:0000313" key="4">
    <source>
        <dbReference type="Proteomes" id="UP000663852"/>
    </source>
</evidence>
<dbReference type="Proteomes" id="UP000663828">
    <property type="component" value="Unassembled WGS sequence"/>
</dbReference>
<dbReference type="EMBL" id="CAJNOJ010000055">
    <property type="protein sequence ID" value="CAF0977672.1"/>
    <property type="molecule type" value="Genomic_DNA"/>
</dbReference>
<gene>
    <name evidence="2" type="ORF">EDS130_LOCUS13700</name>
    <name evidence="1" type="ORF">XAT740_LOCUS4542</name>
</gene>
<evidence type="ECO:0008006" key="5">
    <source>
        <dbReference type="Google" id="ProtNLM"/>
    </source>
</evidence>
<accession>A0A814FBD9</accession>
<dbReference type="Proteomes" id="UP000663852">
    <property type="component" value="Unassembled WGS sequence"/>
</dbReference>
<sequence length="342" mass="39325">MTTSSKSPCRISGCKSVGIYNCQGCQRSFCKKHVTEHNMELSKEMDNVVNHHDLLQQELTQQNATSDNHPLMKEINDWQRECMEKIRRTAEEARCKLTELITDNTQSLTRQLKLVSDQLKTSKENDEYSEIDLTQWMDVLTNLKKQIETPSNIKLRKMNHEAWLQRLEITATSMISSDKFEKTCGAVKILANGSVVEHSGAVGYGEARGFAAYSHGVHKFGLKIERTTNNHWMFWGIISQNTSMQVNSYSSKSSYGWAKNQKQVFLNGGNNIGYNDYDGDVCENDVLYLTLNCDERYIQLENERTEKKFTIPIDLTKCPFPWQLHINLYSANDRISILQNEL</sequence>
<name>A0A814FBD9_ADIRI</name>
<evidence type="ECO:0000313" key="2">
    <source>
        <dbReference type="EMBL" id="CAF0977672.1"/>
    </source>
</evidence>
<keyword evidence="3" id="KW-1185">Reference proteome</keyword>
<evidence type="ECO:0000313" key="1">
    <source>
        <dbReference type="EMBL" id="CAF0832627.1"/>
    </source>
</evidence>